<dbReference type="PANTHER" id="PTHR11365">
    <property type="entry name" value="5-OXOPROLINASE RELATED"/>
    <property type="match status" value="1"/>
</dbReference>
<dbReference type="EMBL" id="JXLN01011010">
    <property type="protein sequence ID" value="KPM06647.1"/>
    <property type="molecule type" value="Genomic_DNA"/>
</dbReference>
<evidence type="ECO:0000259" key="2">
    <source>
        <dbReference type="Pfam" id="PF01968"/>
    </source>
</evidence>
<feature type="domain" description="Hydantoinase B/oxoprolinase" evidence="3">
    <location>
        <begin position="732"/>
        <end position="1252"/>
    </location>
</feature>
<feature type="domain" description="Hydantoinase A/oxoprolinase" evidence="2">
    <location>
        <begin position="227"/>
        <end position="525"/>
    </location>
</feature>
<dbReference type="InterPro" id="IPR045079">
    <property type="entry name" value="Oxoprolinase-like"/>
</dbReference>
<protein>
    <submittedName>
        <fullName evidence="5">5-oxoprolinase-like protein</fullName>
    </submittedName>
</protein>
<evidence type="ECO:0000256" key="1">
    <source>
        <dbReference type="ARBA" id="ARBA00010403"/>
    </source>
</evidence>
<dbReference type="PANTHER" id="PTHR11365:SF2">
    <property type="entry name" value="5-OXOPROLINASE"/>
    <property type="match status" value="1"/>
</dbReference>
<dbReference type="GO" id="GO:0017168">
    <property type="term" value="F:5-oxoprolinase (ATP-hydrolyzing) activity"/>
    <property type="evidence" value="ECO:0007669"/>
    <property type="project" value="TreeGrafter"/>
</dbReference>
<dbReference type="Pfam" id="PF02538">
    <property type="entry name" value="Hydantoinase_B"/>
    <property type="match status" value="1"/>
</dbReference>
<comment type="similarity">
    <text evidence="1">Belongs to the oxoprolinase family.</text>
</comment>
<reference evidence="5 6" key="1">
    <citation type="journal article" date="2015" name="Parasit. Vectors">
        <title>Draft genome of the scabies mite.</title>
        <authorList>
            <person name="Rider S.D.Jr."/>
            <person name="Morgan M.S."/>
            <person name="Arlian L.G."/>
        </authorList>
    </citation>
    <scope>NUCLEOTIDE SEQUENCE [LARGE SCALE GENOMIC DNA]</scope>
    <source>
        <strain evidence="5">Arlian Lab</strain>
    </source>
</reference>
<dbReference type="InterPro" id="IPR002821">
    <property type="entry name" value="Hydantoinase_A"/>
</dbReference>
<evidence type="ECO:0000313" key="6">
    <source>
        <dbReference type="Proteomes" id="UP000616769"/>
    </source>
</evidence>
<dbReference type="GO" id="GO:0005829">
    <property type="term" value="C:cytosol"/>
    <property type="evidence" value="ECO:0007669"/>
    <property type="project" value="TreeGrafter"/>
</dbReference>
<dbReference type="VEuPathDB" id="VectorBase:SSCA004525"/>
<comment type="caution">
    <text evidence="5">The sequence shown here is derived from an EMBL/GenBank/DDBJ whole genome shotgun (WGS) entry which is preliminary data.</text>
</comment>
<evidence type="ECO:0000313" key="5">
    <source>
        <dbReference type="EMBL" id="KPM06647.1"/>
    </source>
</evidence>
<dbReference type="InterPro" id="IPR003692">
    <property type="entry name" value="Hydantoinase_B"/>
</dbReference>
<dbReference type="InterPro" id="IPR008040">
    <property type="entry name" value="Hydant_A_N"/>
</dbReference>
<accession>A0A132A6U0</accession>
<organism evidence="5 6">
    <name type="scientific">Sarcoptes scabiei</name>
    <name type="common">Itch mite</name>
    <name type="synonym">Acarus scabiei</name>
    <dbReference type="NCBI Taxonomy" id="52283"/>
    <lineage>
        <taxon>Eukaryota</taxon>
        <taxon>Metazoa</taxon>
        <taxon>Ecdysozoa</taxon>
        <taxon>Arthropoda</taxon>
        <taxon>Chelicerata</taxon>
        <taxon>Arachnida</taxon>
        <taxon>Acari</taxon>
        <taxon>Acariformes</taxon>
        <taxon>Sarcoptiformes</taxon>
        <taxon>Astigmata</taxon>
        <taxon>Psoroptidia</taxon>
        <taxon>Sarcoptoidea</taxon>
        <taxon>Sarcoptidae</taxon>
        <taxon>Sarcoptinae</taxon>
        <taxon>Sarcoptes</taxon>
    </lineage>
</organism>
<name>A0A132A6U0_SARSC</name>
<evidence type="ECO:0000259" key="3">
    <source>
        <dbReference type="Pfam" id="PF02538"/>
    </source>
</evidence>
<dbReference type="OrthoDB" id="3643at2759"/>
<dbReference type="Proteomes" id="UP000616769">
    <property type="component" value="Unassembled WGS sequence"/>
</dbReference>
<evidence type="ECO:0000259" key="4">
    <source>
        <dbReference type="Pfam" id="PF05378"/>
    </source>
</evidence>
<dbReference type="Pfam" id="PF05378">
    <property type="entry name" value="Hydant_A_N"/>
    <property type="match status" value="1"/>
</dbReference>
<dbReference type="Pfam" id="PF01968">
    <property type="entry name" value="Hydantoinase_A"/>
    <property type="match status" value="1"/>
</dbReference>
<proteinExistence type="inferred from homology"/>
<dbReference type="AlphaFoldDB" id="A0A132A6U0"/>
<sequence length="1254" mass="139820">MFRIAIDRGGTFTDVFAVCPNNRIVTLKLLSQNPDHYADAPFEAIRQILLQESLADNKKDRVDFDRLTSIRMGTTVGTNALLEHKGERVAVVLSKGFRDIFRIGFQNREKIFELNLEEPFCLYEKVVEVDERIILYQEQCDLYRNVPIETASTGEKIAILKPICHDDVYRELKSIYDQGIRCLAIAFVHSYLYPKHELIVEEIAKKIGFVYITLSSRIMPMIRYVPRGMTSITDVYLTSHIKDYINGFLANFPRNFDSQKLLFMQSDGGLTHVDNFSGCRSILSGPAGGVIGYAMTTVNDIGLDRPIIGFDMGGTSTDVSRYHGRFEHKFESKIADVIIQTPQLDIHTVAAGGGSRLYFMNGLFVVGPESSGSYPGPICYRNNGYLSVTDANLCLGRLVSDYFPKIFGPNKDQELDYQAVVEEFEKLAVKINDFYRQENRKEMTVQEIALGFIKVANETMCRPIRKITQGKGYEISNHVLTCFGGAGGQHACAIARSLGISKVFIHKYAGILSAYGIALADVVHEETTPCSLIYRKSNLAEINSRINHLCTICENMLLSKGFHSDSIRFEIFLNLRYDRTDFALMITCPSDDKRIIECNENNFLRCFYDQYQREFGFLVHDRDVWIDDIRVRSIGFIRETFLPAEDDGHDPEPLCPIKTTNCYFENIGFVSTPIYDYGDLRHNHSIQGPAILIETNCTILIEPNCVANVTKQRNILIEIETEKSIKLSPELDPIYLSLFSHIFMGIAEQMGSILQHTAISTNIKERLDFSCAIFNSKGHLVSNAPHIPVHLGSMGKVVQYLAENNDEMNPGDVFLTNHPSEGGTHLPDLTVVTPVFYQHSKPIFFVASRGHHADIGGLTPGSMPSNSISLNQEGATFQSFKLVKENVFQEDQLIAALMKPEQHPGCSGTRALNDNLSDLKAQIAANNKGSKLVNELIEMYGLNVVAAYMDHIQKNAELEVKDLMKRVVLDHKTNVLQAYDHMDDGSILKLKIVIDPKNGNCLFDFTGTGEQVHGNWNAPESITYSAIIYCLRCMIGHDIPLNHGLLSSIKVIFPKNSIISPSEDAAVNFLSQTSQGNVLTSQRITDVIFKAFGVCAASQGCMNNITFGNSTISYYETVAGGAGATKNSDGRSGVHTHMTNTRITDVEILEKRYPVIVKTFRINSGTGGRGHRNGGDGLIRELLFRQNLTLSVLTERRVFSPYGMNGGNEGRKGKNLIKKNGVWVNLGSRNTIDVSSGDLFRLETPGGGGFGPIE</sequence>
<feature type="domain" description="Hydantoinase/oxoprolinase N-terminal" evidence="4">
    <location>
        <begin position="3"/>
        <end position="208"/>
    </location>
</feature>
<dbReference type="GO" id="GO:0006749">
    <property type="term" value="P:glutathione metabolic process"/>
    <property type="evidence" value="ECO:0007669"/>
    <property type="project" value="TreeGrafter"/>
</dbReference>
<gene>
    <name evidence="5" type="ORF">QR98_0051250</name>
</gene>